<sequence>MALAAAFAKQKAGKLCVVCKRSIPADKFLRHIDSCRVSLDDDDCQVIESSSSSSPSPPTPSVSATSKPTRRRSKENLLLTKCASAPGIVVTKVIEIVSEESQAQLTTARSEPRLKNEPNELKDELEVDEKLEGGPYFARYFERIVNDVIASDSDFWSGMVDIVERFRKLNERAKQLFVRLFLRKPKWLVSSRLNYAQISGDLTPIFEELVACGFADSGVDHLSSVSQVLALMQLPALKNLAKTYHLDTTQTRGMLVASLERQAAQKSIFGTSLHESMLKKAKTELGACYHIQSEVRRCFLAIFTVYAPCEMTTTLILDQPSLNLPQQLL</sequence>
<dbReference type="EC" id="3.1.4.1" evidence="1"/>
<comment type="catalytic activity">
    <reaction evidence="1">
        <text>Hydrolytically removes 5'-nucleotides successively from the 3'-hydroxy termini of 3'-hydroxy-terminated oligonucleotides.</text>
        <dbReference type="EC" id="3.1.4.1"/>
    </reaction>
</comment>
<keyword evidence="1" id="KW-0539">Nucleus</keyword>
<evidence type="ECO:0000256" key="2">
    <source>
        <dbReference type="SAM" id="MobiDB-lite"/>
    </source>
</evidence>
<dbReference type="InterPro" id="IPR033315">
    <property type="entry name" value="Fan1-like"/>
</dbReference>
<comment type="similarity">
    <text evidence="1">Belongs to the FAN1 family.</text>
</comment>
<dbReference type="Pfam" id="PF21315">
    <property type="entry name" value="FAN1_HTH"/>
    <property type="match status" value="1"/>
</dbReference>
<keyword evidence="1" id="KW-0234">DNA repair</keyword>
<comment type="cofactor">
    <cofactor evidence="1">
        <name>Mg(2+)</name>
        <dbReference type="ChEBI" id="CHEBI:18420"/>
    </cofactor>
    <cofactor evidence="1">
        <name>Mn(2+)</name>
        <dbReference type="ChEBI" id="CHEBI:29035"/>
    </cofactor>
</comment>
<keyword evidence="1" id="KW-0227">DNA damage</keyword>
<dbReference type="GO" id="GO:0004528">
    <property type="term" value="F:phosphodiesterase I activity"/>
    <property type="evidence" value="ECO:0007669"/>
    <property type="project" value="UniProtKB-EC"/>
</dbReference>
<evidence type="ECO:0000313" key="5">
    <source>
        <dbReference type="WBParaSite" id="PSAMB.scaffold1333size33240.g12443.t1"/>
    </source>
</evidence>
<keyword evidence="1" id="KW-0378">Hydrolase</keyword>
<dbReference type="InterPro" id="IPR049125">
    <property type="entry name" value="FAN1-like_WH"/>
</dbReference>
<dbReference type="Proteomes" id="UP000887566">
    <property type="component" value="Unplaced"/>
</dbReference>
<dbReference type="PANTHER" id="PTHR15749">
    <property type="entry name" value="FANCONI-ASSOCIATED NUCLEASE 1"/>
    <property type="match status" value="1"/>
</dbReference>
<name>A0A914UX34_9BILA</name>
<feature type="region of interest" description="Disordered" evidence="2">
    <location>
        <begin position="46"/>
        <end position="73"/>
    </location>
</feature>
<dbReference type="GO" id="GO:0070336">
    <property type="term" value="F:flap-structured DNA binding"/>
    <property type="evidence" value="ECO:0007669"/>
    <property type="project" value="TreeGrafter"/>
</dbReference>
<protein>
    <recommendedName>
        <fullName evidence="1">Fanconi-associated nuclease</fullName>
        <ecNumber evidence="1">3.1.4.1</ecNumber>
    </recommendedName>
</protein>
<keyword evidence="1" id="KW-0540">Nuclease</keyword>
<dbReference type="AlphaFoldDB" id="A0A914UX34"/>
<accession>A0A914UX34</accession>
<keyword evidence="1" id="KW-0464">Manganese</keyword>
<dbReference type="PANTHER" id="PTHR15749:SF4">
    <property type="entry name" value="FANCONI-ASSOCIATED NUCLEASE 1"/>
    <property type="match status" value="1"/>
</dbReference>
<keyword evidence="4" id="KW-1185">Reference proteome</keyword>
<keyword evidence="1" id="KW-0460">Magnesium</keyword>
<comment type="subcellular location">
    <subcellularLocation>
        <location evidence="1">Nucleus</location>
    </subcellularLocation>
</comment>
<dbReference type="GO" id="GO:0008409">
    <property type="term" value="F:5'-3' exonuclease activity"/>
    <property type="evidence" value="ECO:0007669"/>
    <property type="project" value="TreeGrafter"/>
</dbReference>
<organism evidence="4 5">
    <name type="scientific">Plectus sambesii</name>
    <dbReference type="NCBI Taxonomy" id="2011161"/>
    <lineage>
        <taxon>Eukaryota</taxon>
        <taxon>Metazoa</taxon>
        <taxon>Ecdysozoa</taxon>
        <taxon>Nematoda</taxon>
        <taxon>Chromadorea</taxon>
        <taxon>Plectida</taxon>
        <taxon>Plectina</taxon>
        <taxon>Plectoidea</taxon>
        <taxon>Plectidae</taxon>
        <taxon>Plectus</taxon>
    </lineage>
</organism>
<dbReference type="GO" id="GO:0017108">
    <property type="term" value="F:5'-flap endonuclease activity"/>
    <property type="evidence" value="ECO:0007669"/>
    <property type="project" value="TreeGrafter"/>
</dbReference>
<keyword evidence="1" id="KW-0479">Metal-binding</keyword>
<dbReference type="WBParaSite" id="PSAMB.scaffold1333size33240.g12443.t1">
    <property type="protein sequence ID" value="PSAMB.scaffold1333size33240.g12443.t1"/>
    <property type="gene ID" value="PSAMB.scaffold1333size33240.g12443"/>
</dbReference>
<dbReference type="GO" id="GO:0046872">
    <property type="term" value="F:metal ion binding"/>
    <property type="evidence" value="ECO:0007669"/>
    <property type="project" value="UniProtKB-KW"/>
</dbReference>
<evidence type="ECO:0000313" key="4">
    <source>
        <dbReference type="Proteomes" id="UP000887566"/>
    </source>
</evidence>
<reference evidence="5" key="1">
    <citation type="submission" date="2022-11" db="UniProtKB">
        <authorList>
            <consortium name="WormBaseParasite"/>
        </authorList>
    </citation>
    <scope>IDENTIFICATION</scope>
</reference>
<feature type="domain" description="Fanconi-associated nuclease 1-like winged-helix" evidence="3">
    <location>
        <begin position="136"/>
        <end position="215"/>
    </location>
</feature>
<evidence type="ECO:0000259" key="3">
    <source>
        <dbReference type="Pfam" id="PF21315"/>
    </source>
</evidence>
<proteinExistence type="inferred from homology"/>
<comment type="function">
    <text evidence="1">Nuclease required for the repair of DNA interstrand cross-links (ICL). Acts as a 5'-3' exonuclease that anchors at a cut end of DNA and cleaves DNA successively at every third nucleotide, allowing to excise an ICL from one strand through flanking incisions.</text>
</comment>
<dbReference type="GO" id="GO:0036297">
    <property type="term" value="P:interstrand cross-link repair"/>
    <property type="evidence" value="ECO:0007669"/>
    <property type="project" value="InterPro"/>
</dbReference>
<dbReference type="GO" id="GO:0005634">
    <property type="term" value="C:nucleus"/>
    <property type="evidence" value="ECO:0007669"/>
    <property type="project" value="UniProtKB-SubCell"/>
</dbReference>
<evidence type="ECO:0000256" key="1">
    <source>
        <dbReference type="RuleBase" id="RU365033"/>
    </source>
</evidence>